<name>A0A024GCG2_9STRA</name>
<feature type="region of interest" description="Disordered" evidence="2">
    <location>
        <begin position="113"/>
        <end position="133"/>
    </location>
</feature>
<evidence type="ECO:0000256" key="1">
    <source>
        <dbReference type="SAM" id="Coils"/>
    </source>
</evidence>
<evidence type="ECO:0000313" key="3">
    <source>
        <dbReference type="EMBL" id="CCI44544.1"/>
    </source>
</evidence>
<feature type="compositionally biased region" description="Polar residues" evidence="2">
    <location>
        <begin position="113"/>
        <end position="125"/>
    </location>
</feature>
<organism evidence="3 4">
    <name type="scientific">Albugo candida</name>
    <dbReference type="NCBI Taxonomy" id="65357"/>
    <lineage>
        <taxon>Eukaryota</taxon>
        <taxon>Sar</taxon>
        <taxon>Stramenopiles</taxon>
        <taxon>Oomycota</taxon>
        <taxon>Peronosporomycetes</taxon>
        <taxon>Albuginales</taxon>
        <taxon>Albuginaceae</taxon>
        <taxon>Albugo</taxon>
    </lineage>
</organism>
<gene>
    <name evidence="3" type="ORF">BN9_053530</name>
</gene>
<dbReference type="EMBL" id="CAIX01000073">
    <property type="protein sequence ID" value="CCI44544.1"/>
    <property type="molecule type" value="Genomic_DNA"/>
</dbReference>
<proteinExistence type="predicted"/>
<keyword evidence="4" id="KW-1185">Reference proteome</keyword>
<protein>
    <submittedName>
        <fullName evidence="3">Uncharacterized protein</fullName>
    </submittedName>
</protein>
<feature type="region of interest" description="Disordered" evidence="2">
    <location>
        <begin position="1"/>
        <end position="40"/>
    </location>
</feature>
<dbReference type="InParanoid" id="A0A024GCG2"/>
<keyword evidence="1" id="KW-0175">Coiled coil</keyword>
<reference evidence="3 4" key="1">
    <citation type="submission" date="2012-05" db="EMBL/GenBank/DDBJ databases">
        <title>Recombination and specialization in a pathogen metapopulation.</title>
        <authorList>
            <person name="Gardiner A."/>
            <person name="Kemen E."/>
            <person name="Schultz-Larsen T."/>
            <person name="MacLean D."/>
            <person name="Van Oosterhout C."/>
            <person name="Jones J.D.G."/>
        </authorList>
    </citation>
    <scope>NUCLEOTIDE SEQUENCE [LARGE SCALE GENOMIC DNA]</scope>
    <source>
        <strain evidence="3 4">Ac Nc2</strain>
    </source>
</reference>
<comment type="caution">
    <text evidence="3">The sequence shown here is derived from an EMBL/GenBank/DDBJ whole genome shotgun (WGS) entry which is preliminary data.</text>
</comment>
<dbReference type="Proteomes" id="UP000053237">
    <property type="component" value="Unassembled WGS sequence"/>
</dbReference>
<evidence type="ECO:0000256" key="2">
    <source>
        <dbReference type="SAM" id="MobiDB-lite"/>
    </source>
</evidence>
<sequence length="436" mass="50099">MTYADAYAEEQAMRHEMEEEETSASISINHRQKSDYKSTENSPLFEFEYFPNGKILPNVSAKYQILHTASELLSKKSSPPNRNNQMLIKEPVRSIQLKSKKAEIDPILVQLSSPSGNPTIQQNPKKSTKKNQIDATLSIPNDKCEEKVSKTEKESNFASKEKSETRQLFEEMYQLRQEWSEERRLWREQFDRVSANTERVITSESPSFDRSFSVGSISDCESKNRSLTEVALKNKHDSRESDFEILLQFVRGAIQWKVSAQQAFRALMIPKREDSAPKEFIETLEKHWLDFPTLKGLSSEQMKLVEATDGSHLISHLAQRLEESCAEKRKLQDAYDALERKLVAESNSQKERTHEIIPPILVCQSTNTNGSPKKCTNTIPKKCPNTKVARRPPQDESPRQAWLCTQCKHRKNQRQVGTKPCVRKTSLKGRTQPWIA</sequence>
<evidence type="ECO:0000313" key="4">
    <source>
        <dbReference type="Proteomes" id="UP000053237"/>
    </source>
</evidence>
<dbReference type="AlphaFoldDB" id="A0A024GCG2"/>
<accession>A0A024GCG2</accession>
<feature type="coiled-coil region" evidence="1">
    <location>
        <begin position="314"/>
        <end position="348"/>
    </location>
</feature>